<dbReference type="Proteomes" id="UP000218022">
    <property type="component" value="Unassembled WGS sequence"/>
</dbReference>
<evidence type="ECO:0000256" key="1">
    <source>
        <dbReference type="ARBA" id="ARBA00005568"/>
    </source>
</evidence>
<dbReference type="InterPro" id="IPR050251">
    <property type="entry name" value="HpcH-HpaI_aldolase"/>
</dbReference>
<evidence type="ECO:0000256" key="3">
    <source>
        <dbReference type="ARBA" id="ARBA00023239"/>
    </source>
</evidence>
<dbReference type="PANTHER" id="PTHR30502">
    <property type="entry name" value="2-KETO-3-DEOXY-L-RHAMNONATE ALDOLASE"/>
    <property type="match status" value="1"/>
</dbReference>
<dbReference type="InterPro" id="IPR015813">
    <property type="entry name" value="Pyrv/PenolPyrv_kinase-like_dom"/>
</dbReference>
<evidence type="ECO:0000313" key="5">
    <source>
        <dbReference type="EMBL" id="PCE25274.1"/>
    </source>
</evidence>
<dbReference type="GO" id="GO:0016832">
    <property type="term" value="F:aldehyde-lyase activity"/>
    <property type="evidence" value="ECO:0007669"/>
    <property type="project" value="TreeGrafter"/>
</dbReference>
<dbReference type="Gene3D" id="3.20.20.60">
    <property type="entry name" value="Phosphoenolpyruvate-binding domains"/>
    <property type="match status" value="1"/>
</dbReference>
<keyword evidence="3" id="KW-0456">Lyase</keyword>
<name>A0A2A4EYA5_9BURK</name>
<dbReference type="InterPro" id="IPR005000">
    <property type="entry name" value="Aldolase/citrate-lyase_domain"/>
</dbReference>
<reference evidence="5 6" key="1">
    <citation type="submission" date="2017-01" db="EMBL/GenBank/DDBJ databases">
        <title>Whole-Genome Shotgun Sequencing of Two beta-Proteobacterial Species in Search of the Bulgecin Biosynthetic Cluster.</title>
        <authorList>
            <person name="Horsman M.E."/>
            <person name="Marous D.R."/>
            <person name="Li R."/>
            <person name="Oliver R.A."/>
            <person name="Byun B."/>
            <person name="Emrich S.J."/>
            <person name="Boggess B."/>
            <person name="Townsend C.A."/>
            <person name="Mobashery S."/>
        </authorList>
    </citation>
    <scope>NUCLEOTIDE SEQUENCE [LARGE SCALE GENOMIC DNA]</scope>
    <source>
        <strain evidence="5 6">ATCC 31363</strain>
    </source>
</reference>
<sequence length="278" mass="29378">MSAYQAHEGNSLIEKLRRGELVTAMMIRSARNTDAVRVAGSAGYDSIIIDLEHSSMPLQIVSDMASAAHDLGMTPFVRVPERDYGSVGRVLDGGATGVIAARIETPEQAEELARACRFAPRGQRSQIAMVPQLGFKPTSARELNPLLDRETIVKTLIETPLGAANADAIAQVDGVDMLAIGANDLSAELGAAGDYTSSAFYDAVATIAAACAKHGKLCVIGGIADFDILAGFMRIGVAPMIISGSDIEMLYAAARQRNEALKHWHAGLKDAVAITANR</sequence>
<dbReference type="EMBL" id="MTZV01000004">
    <property type="protein sequence ID" value="PCE25274.1"/>
    <property type="molecule type" value="Genomic_DNA"/>
</dbReference>
<evidence type="ECO:0000313" key="6">
    <source>
        <dbReference type="Proteomes" id="UP000218022"/>
    </source>
</evidence>
<dbReference type="OrthoDB" id="86160at2"/>
<protein>
    <recommendedName>
        <fullName evidence="4">HpcH/HpaI aldolase/citrate lyase domain-containing protein</fullName>
    </recommendedName>
</protein>
<keyword evidence="2" id="KW-0479">Metal-binding</keyword>
<dbReference type="SUPFAM" id="SSF51621">
    <property type="entry name" value="Phosphoenolpyruvate/pyruvate domain"/>
    <property type="match status" value="1"/>
</dbReference>
<dbReference type="GO" id="GO:0046872">
    <property type="term" value="F:metal ion binding"/>
    <property type="evidence" value="ECO:0007669"/>
    <property type="project" value="UniProtKB-KW"/>
</dbReference>
<dbReference type="AlphaFoldDB" id="A0A2A4EYA5"/>
<dbReference type="PANTHER" id="PTHR30502:SF0">
    <property type="entry name" value="PHOSPHOENOLPYRUVATE CARBOXYLASE FAMILY PROTEIN"/>
    <property type="match status" value="1"/>
</dbReference>
<comment type="caution">
    <text evidence="5">The sequence shown here is derived from an EMBL/GenBank/DDBJ whole genome shotgun (WGS) entry which is preliminary data.</text>
</comment>
<proteinExistence type="inferred from homology"/>
<organism evidence="5 6">
    <name type="scientific">Paraburkholderia acidicola</name>
    <dbReference type="NCBI Taxonomy" id="1912599"/>
    <lineage>
        <taxon>Bacteria</taxon>
        <taxon>Pseudomonadati</taxon>
        <taxon>Pseudomonadota</taxon>
        <taxon>Betaproteobacteria</taxon>
        <taxon>Burkholderiales</taxon>
        <taxon>Burkholderiaceae</taxon>
        <taxon>Paraburkholderia</taxon>
    </lineage>
</organism>
<accession>A0A2A4EYA5</accession>
<gene>
    <name evidence="5" type="ORF">BWP39_12170</name>
</gene>
<dbReference type="InterPro" id="IPR040442">
    <property type="entry name" value="Pyrv_kinase-like_dom_sf"/>
</dbReference>
<evidence type="ECO:0000256" key="2">
    <source>
        <dbReference type="ARBA" id="ARBA00022723"/>
    </source>
</evidence>
<comment type="similarity">
    <text evidence="1">Belongs to the HpcH/HpaI aldolase family.</text>
</comment>
<feature type="domain" description="HpcH/HpaI aldolase/citrate lyase" evidence="4">
    <location>
        <begin position="26"/>
        <end position="218"/>
    </location>
</feature>
<dbReference type="GO" id="GO:0005737">
    <property type="term" value="C:cytoplasm"/>
    <property type="evidence" value="ECO:0007669"/>
    <property type="project" value="TreeGrafter"/>
</dbReference>
<dbReference type="Pfam" id="PF03328">
    <property type="entry name" value="HpcH_HpaI"/>
    <property type="match status" value="1"/>
</dbReference>
<dbReference type="RefSeq" id="WP_096720448.1">
    <property type="nucleotide sequence ID" value="NZ_MTZV01000004.1"/>
</dbReference>
<evidence type="ECO:0000259" key="4">
    <source>
        <dbReference type="Pfam" id="PF03328"/>
    </source>
</evidence>